<dbReference type="OrthoDB" id="3555317at2759"/>
<dbReference type="CDD" id="cd14688">
    <property type="entry name" value="bZIP_YAP"/>
    <property type="match status" value="1"/>
</dbReference>
<dbReference type="SUPFAM" id="SSF57959">
    <property type="entry name" value="Leucine zipper domain"/>
    <property type="match status" value="1"/>
</dbReference>
<keyword evidence="3" id="KW-1185">Reference proteome</keyword>
<feature type="compositionally biased region" description="Polar residues" evidence="1">
    <location>
        <begin position="40"/>
        <end position="62"/>
    </location>
</feature>
<dbReference type="PANTHER" id="PTHR40618:SF1">
    <property type="entry name" value="B-ZIP TRANSCRIPTION FACTOR (EUROFUNG)"/>
    <property type="match status" value="1"/>
</dbReference>
<dbReference type="InterPro" id="IPR046347">
    <property type="entry name" value="bZIP_sf"/>
</dbReference>
<dbReference type="AlphaFoldDB" id="A0A8E2EVL4"/>
<organism evidence="2 3">
    <name type="scientific">Glonium stellatum</name>
    <dbReference type="NCBI Taxonomy" id="574774"/>
    <lineage>
        <taxon>Eukaryota</taxon>
        <taxon>Fungi</taxon>
        <taxon>Dikarya</taxon>
        <taxon>Ascomycota</taxon>
        <taxon>Pezizomycotina</taxon>
        <taxon>Dothideomycetes</taxon>
        <taxon>Pleosporomycetidae</taxon>
        <taxon>Gloniales</taxon>
        <taxon>Gloniaceae</taxon>
        <taxon>Glonium</taxon>
    </lineage>
</organism>
<evidence type="ECO:0000256" key="1">
    <source>
        <dbReference type="SAM" id="MobiDB-lite"/>
    </source>
</evidence>
<accession>A0A8E2EVL4</accession>
<evidence type="ECO:0008006" key="4">
    <source>
        <dbReference type="Google" id="ProtNLM"/>
    </source>
</evidence>
<name>A0A8E2EVL4_9PEZI</name>
<gene>
    <name evidence="2" type="ORF">AOQ84DRAFT_413498</name>
</gene>
<dbReference type="Proteomes" id="UP000250140">
    <property type="component" value="Unassembled WGS sequence"/>
</dbReference>
<dbReference type="Gene3D" id="1.20.5.170">
    <property type="match status" value="1"/>
</dbReference>
<reference evidence="2 3" key="1">
    <citation type="journal article" date="2016" name="Nat. Commun.">
        <title>Ectomycorrhizal ecology is imprinted in the genome of the dominant symbiotic fungus Cenococcum geophilum.</title>
        <authorList>
            <consortium name="DOE Joint Genome Institute"/>
            <person name="Peter M."/>
            <person name="Kohler A."/>
            <person name="Ohm R.A."/>
            <person name="Kuo A."/>
            <person name="Krutzmann J."/>
            <person name="Morin E."/>
            <person name="Arend M."/>
            <person name="Barry K.W."/>
            <person name="Binder M."/>
            <person name="Choi C."/>
            <person name="Clum A."/>
            <person name="Copeland A."/>
            <person name="Grisel N."/>
            <person name="Haridas S."/>
            <person name="Kipfer T."/>
            <person name="LaButti K."/>
            <person name="Lindquist E."/>
            <person name="Lipzen A."/>
            <person name="Maire R."/>
            <person name="Meier B."/>
            <person name="Mihaltcheva S."/>
            <person name="Molinier V."/>
            <person name="Murat C."/>
            <person name="Poggeler S."/>
            <person name="Quandt C.A."/>
            <person name="Sperisen C."/>
            <person name="Tritt A."/>
            <person name="Tisserant E."/>
            <person name="Crous P.W."/>
            <person name="Henrissat B."/>
            <person name="Nehls U."/>
            <person name="Egli S."/>
            <person name="Spatafora J.W."/>
            <person name="Grigoriev I.V."/>
            <person name="Martin F.M."/>
        </authorList>
    </citation>
    <scope>NUCLEOTIDE SEQUENCE [LARGE SCALE GENOMIC DNA]</scope>
    <source>
        <strain evidence="2 3">CBS 207.34</strain>
    </source>
</reference>
<dbReference type="PANTHER" id="PTHR40618">
    <property type="entry name" value="B-ZIP TRANSCRIPTION FACTOR (EUROFUNG)-RELATED"/>
    <property type="match status" value="1"/>
</dbReference>
<feature type="region of interest" description="Disordered" evidence="1">
    <location>
        <begin position="40"/>
        <end position="69"/>
    </location>
</feature>
<sequence length="261" mass="29619">MASDEPGITNASDLGSLDGTLLGYGHWLVPIQATFGNSIEQENQSTREPAMASSDNNTATSQRRGRGRPRMAIKRDDSVIEKRRAQIRSAQRTYRERKENAAASLGQRRDDLLRIISDVSSELEELLQVAFSTGIINQNNILGEKLRRMACRYDSAIDEPSLQPELRLLQAKSKRRQEEYPNLPINTSPSNERNSLRKLSPFTRLLPREETPPPESFSGIDLDRERMKEFTLLQPFIPFRNTLALVNRSIIDNNERESANP</sequence>
<evidence type="ECO:0000313" key="3">
    <source>
        <dbReference type="Proteomes" id="UP000250140"/>
    </source>
</evidence>
<protein>
    <recommendedName>
        <fullName evidence="4">BZIP domain-containing protein</fullName>
    </recommendedName>
</protein>
<dbReference type="GO" id="GO:0003700">
    <property type="term" value="F:DNA-binding transcription factor activity"/>
    <property type="evidence" value="ECO:0007669"/>
    <property type="project" value="InterPro"/>
</dbReference>
<dbReference type="EMBL" id="KV750285">
    <property type="protein sequence ID" value="OCL05445.1"/>
    <property type="molecule type" value="Genomic_DNA"/>
</dbReference>
<feature type="compositionally biased region" description="Polar residues" evidence="1">
    <location>
        <begin position="184"/>
        <end position="193"/>
    </location>
</feature>
<feature type="region of interest" description="Disordered" evidence="1">
    <location>
        <begin position="181"/>
        <end position="220"/>
    </location>
</feature>
<evidence type="ECO:0000313" key="2">
    <source>
        <dbReference type="EMBL" id="OCL05445.1"/>
    </source>
</evidence>
<proteinExistence type="predicted"/>